<keyword evidence="3" id="KW-1185">Reference proteome</keyword>
<dbReference type="GO" id="GO:0016746">
    <property type="term" value="F:acyltransferase activity"/>
    <property type="evidence" value="ECO:0007669"/>
    <property type="project" value="UniProtKB-KW"/>
</dbReference>
<keyword evidence="2" id="KW-0012">Acyltransferase</keyword>
<evidence type="ECO:0000313" key="3">
    <source>
        <dbReference type="Proteomes" id="UP001597196"/>
    </source>
</evidence>
<comment type="caution">
    <text evidence="2">The sequence shown here is derived from an EMBL/GenBank/DDBJ whole genome shotgun (WGS) entry which is preliminary data.</text>
</comment>
<feature type="domain" description="N-acetyltransferase" evidence="1">
    <location>
        <begin position="2"/>
        <end position="139"/>
    </location>
</feature>
<evidence type="ECO:0000259" key="1">
    <source>
        <dbReference type="PROSITE" id="PS51186"/>
    </source>
</evidence>
<dbReference type="EMBL" id="JBHTOC010000003">
    <property type="protein sequence ID" value="MFD1429168.1"/>
    <property type="molecule type" value="Genomic_DNA"/>
</dbReference>
<dbReference type="RefSeq" id="WP_203626114.1">
    <property type="nucleotide sequence ID" value="NZ_BOLQ01000002.1"/>
</dbReference>
<dbReference type="SUPFAM" id="SSF55729">
    <property type="entry name" value="Acyl-CoA N-acyltransferases (Nat)"/>
    <property type="match status" value="1"/>
</dbReference>
<accession>A0ABW4CGT1</accession>
<reference evidence="3" key="1">
    <citation type="journal article" date="2019" name="Int. J. Syst. Evol. Microbiol.">
        <title>The Global Catalogue of Microorganisms (GCM) 10K type strain sequencing project: providing services to taxonomists for standard genome sequencing and annotation.</title>
        <authorList>
            <consortium name="The Broad Institute Genomics Platform"/>
            <consortium name="The Broad Institute Genome Sequencing Center for Infectious Disease"/>
            <person name="Wu L."/>
            <person name="Ma J."/>
        </authorList>
    </citation>
    <scope>NUCLEOTIDE SEQUENCE [LARGE SCALE GENOMIC DNA]</scope>
    <source>
        <strain evidence="3">CCM 8980</strain>
    </source>
</reference>
<dbReference type="EC" id="2.3.-.-" evidence="2"/>
<dbReference type="CDD" id="cd04301">
    <property type="entry name" value="NAT_SF"/>
    <property type="match status" value="1"/>
</dbReference>
<dbReference type="Pfam" id="PF00583">
    <property type="entry name" value="Acetyltransf_1"/>
    <property type="match status" value="1"/>
</dbReference>
<protein>
    <submittedName>
        <fullName evidence="2">GNAT family N-acetyltransferase</fullName>
        <ecNumber evidence="2">2.3.-.-</ecNumber>
    </submittedName>
</protein>
<dbReference type="PROSITE" id="PS51186">
    <property type="entry name" value="GNAT"/>
    <property type="match status" value="1"/>
</dbReference>
<gene>
    <name evidence="2" type="ORF">ACFQ4P_02745</name>
</gene>
<dbReference type="Gene3D" id="3.40.630.30">
    <property type="match status" value="1"/>
</dbReference>
<proteinExistence type="predicted"/>
<evidence type="ECO:0000313" key="2">
    <source>
        <dbReference type="EMBL" id="MFD1429168.1"/>
    </source>
</evidence>
<name>A0ABW4CGT1_9LACO</name>
<dbReference type="InterPro" id="IPR000182">
    <property type="entry name" value="GNAT_dom"/>
</dbReference>
<dbReference type="Proteomes" id="UP001597196">
    <property type="component" value="Unassembled WGS sequence"/>
</dbReference>
<sequence length="139" mass="15675">MLDLTPTTHFDLPLTKTELRWVCTAEKFNERLMQPGVVGLNVQRDGELVGFALLAPWQETLFLWELVIRHDQQGQGLGGEVLEALKAYGRTLPGAKVMTVTYTRGNQRAEVLYRHHGFTQTDVVDTPTVHEVNMRCALA</sequence>
<keyword evidence="2" id="KW-0808">Transferase</keyword>
<dbReference type="InterPro" id="IPR016181">
    <property type="entry name" value="Acyl_CoA_acyltransferase"/>
</dbReference>
<organism evidence="2 3">
    <name type="scientific">Lacticaseibacillus mingshuiensis</name>
    <dbReference type="NCBI Taxonomy" id="2799574"/>
    <lineage>
        <taxon>Bacteria</taxon>
        <taxon>Bacillati</taxon>
        <taxon>Bacillota</taxon>
        <taxon>Bacilli</taxon>
        <taxon>Lactobacillales</taxon>
        <taxon>Lactobacillaceae</taxon>
        <taxon>Lacticaseibacillus</taxon>
    </lineage>
</organism>